<evidence type="ECO:0000313" key="1">
    <source>
        <dbReference type="EMBL" id="OGX82224.1"/>
    </source>
</evidence>
<dbReference type="AlphaFoldDB" id="A0A1G1SUC7"/>
<dbReference type="Proteomes" id="UP000177506">
    <property type="component" value="Unassembled WGS sequence"/>
</dbReference>
<protein>
    <submittedName>
        <fullName evidence="1">Uncharacterized protein</fullName>
    </submittedName>
</protein>
<organism evidence="1 2">
    <name type="scientific">Hymenobacter coccineus</name>
    <dbReference type="NCBI Taxonomy" id="1908235"/>
    <lineage>
        <taxon>Bacteria</taxon>
        <taxon>Pseudomonadati</taxon>
        <taxon>Bacteroidota</taxon>
        <taxon>Cytophagia</taxon>
        <taxon>Cytophagales</taxon>
        <taxon>Hymenobacteraceae</taxon>
        <taxon>Hymenobacter</taxon>
    </lineage>
</organism>
<comment type="caution">
    <text evidence="1">The sequence shown here is derived from an EMBL/GenBank/DDBJ whole genome shotgun (WGS) entry which is preliminary data.</text>
</comment>
<accession>A0A1G1SUC7</accession>
<keyword evidence="2" id="KW-1185">Reference proteome</keyword>
<gene>
    <name evidence="1" type="ORF">BEN49_14205</name>
</gene>
<dbReference type="RefSeq" id="WP_070746701.1">
    <property type="nucleotide sequence ID" value="NZ_MDZA01000434.1"/>
</dbReference>
<name>A0A1G1SUC7_9BACT</name>
<dbReference type="EMBL" id="MDZA01000434">
    <property type="protein sequence ID" value="OGX82224.1"/>
    <property type="molecule type" value="Genomic_DNA"/>
</dbReference>
<sequence>MLPIDENQPAASDLAAARRKRAAASIASRCEKLRDLTAAHPQEQAQLLALRKHVRLEGPHFFQLRLIKHAG</sequence>
<reference evidence="1 2" key="1">
    <citation type="submission" date="2016-08" db="EMBL/GenBank/DDBJ databases">
        <title>Hymenobacter coccineus sp. nov., Hymenobacter lapidarius sp. nov. and Hymenobacter glacialis sp. nov., isolated from Antarctic soil.</title>
        <authorList>
            <person name="Sedlacek I."/>
            <person name="Kralova S."/>
            <person name="Kyrova K."/>
            <person name="Maslanova I."/>
            <person name="Stankova E."/>
            <person name="Vrbovska V."/>
            <person name="Nemec M."/>
            <person name="Bartak M."/>
            <person name="Svec P."/>
            <person name="Busse H.-J."/>
            <person name="Pantucek R."/>
        </authorList>
    </citation>
    <scope>NUCLEOTIDE SEQUENCE [LARGE SCALE GENOMIC DNA]</scope>
    <source>
        <strain evidence="1 2">CCM 8649</strain>
    </source>
</reference>
<evidence type="ECO:0000313" key="2">
    <source>
        <dbReference type="Proteomes" id="UP000177506"/>
    </source>
</evidence>
<proteinExistence type="predicted"/>